<feature type="region of interest" description="Disordered" evidence="2">
    <location>
        <begin position="302"/>
        <end position="324"/>
    </location>
</feature>
<name>A0A1Y2BKG9_9FUNG</name>
<dbReference type="Gene3D" id="3.40.50.300">
    <property type="entry name" value="P-loop containing nucleotide triphosphate hydrolases"/>
    <property type="match status" value="1"/>
</dbReference>
<accession>A0A1Y2BKG9</accession>
<keyword evidence="1" id="KW-0175">Coiled coil</keyword>
<proteinExistence type="predicted"/>
<reference evidence="3 4" key="1">
    <citation type="submission" date="2016-07" db="EMBL/GenBank/DDBJ databases">
        <title>Pervasive Adenine N6-methylation of Active Genes in Fungi.</title>
        <authorList>
            <consortium name="DOE Joint Genome Institute"/>
            <person name="Mondo S.J."/>
            <person name="Dannebaum R.O."/>
            <person name="Kuo R.C."/>
            <person name="Labutti K."/>
            <person name="Haridas S."/>
            <person name="Kuo A."/>
            <person name="Salamov A."/>
            <person name="Ahrendt S.R."/>
            <person name="Lipzen A."/>
            <person name="Sullivan W."/>
            <person name="Andreopoulos W.B."/>
            <person name="Clum A."/>
            <person name="Lindquist E."/>
            <person name="Daum C."/>
            <person name="Ramamoorthy G.K."/>
            <person name="Gryganskyi A."/>
            <person name="Culley D."/>
            <person name="Magnuson J.K."/>
            <person name="James T.Y."/>
            <person name="O'Malley M.A."/>
            <person name="Stajich J.E."/>
            <person name="Spatafora J.W."/>
            <person name="Visel A."/>
            <person name="Grigoriev I.V."/>
        </authorList>
    </citation>
    <scope>NUCLEOTIDE SEQUENCE [LARGE SCALE GENOMIC DNA]</scope>
    <source>
        <strain evidence="3 4">JEL800</strain>
    </source>
</reference>
<evidence type="ECO:0000256" key="1">
    <source>
        <dbReference type="SAM" id="Coils"/>
    </source>
</evidence>
<evidence type="ECO:0000313" key="4">
    <source>
        <dbReference type="Proteomes" id="UP000193642"/>
    </source>
</evidence>
<comment type="caution">
    <text evidence="3">The sequence shown here is derived from an EMBL/GenBank/DDBJ whole genome shotgun (WGS) entry which is preliminary data.</text>
</comment>
<evidence type="ECO:0000256" key="2">
    <source>
        <dbReference type="SAM" id="MobiDB-lite"/>
    </source>
</evidence>
<keyword evidence="4" id="KW-1185">Reference proteome</keyword>
<protein>
    <submittedName>
        <fullName evidence="3">Uncharacterized protein</fullName>
    </submittedName>
</protein>
<dbReference type="OrthoDB" id="2157125at2759"/>
<dbReference type="Proteomes" id="UP000193642">
    <property type="component" value="Unassembled WGS sequence"/>
</dbReference>
<dbReference type="AlphaFoldDB" id="A0A1Y2BKG9"/>
<evidence type="ECO:0000313" key="3">
    <source>
        <dbReference type="EMBL" id="ORY35261.1"/>
    </source>
</evidence>
<dbReference type="EMBL" id="MCGO01000060">
    <property type="protein sequence ID" value="ORY35261.1"/>
    <property type="molecule type" value="Genomic_DNA"/>
</dbReference>
<sequence>MNSESILQYIVALLGNPGTGKSTLGNCIAGKNDDGSLPFESGLSYGSGKIVRNPVSRGHRRIVDLPGFADVDKTRNTGLEIADIINKELFIGEAFVKLIFVVDLKYGRVMPKDLATMVTILTAVQEALHDKTVEVKYSVIVNQVKKKQFRELKDRNGDAFRKVYASLQIDGFGTQNILILPEVEALSEEENAVVPMEDLPELDTFIENAPGIQMSRGTQIMIDASKEKLEELHRKLQQSDQALDALVSELRHLKTETIATKGKEEGFDWKAAIAVMTPLIIAGAKVGLEFMNARQQREFLQKSQESLTPGPRIHEIDGNGNFVN</sequence>
<dbReference type="InterPro" id="IPR027417">
    <property type="entry name" value="P-loop_NTPase"/>
</dbReference>
<organism evidence="3 4">
    <name type="scientific">Rhizoclosmatium globosum</name>
    <dbReference type="NCBI Taxonomy" id="329046"/>
    <lineage>
        <taxon>Eukaryota</taxon>
        <taxon>Fungi</taxon>
        <taxon>Fungi incertae sedis</taxon>
        <taxon>Chytridiomycota</taxon>
        <taxon>Chytridiomycota incertae sedis</taxon>
        <taxon>Chytridiomycetes</taxon>
        <taxon>Chytridiales</taxon>
        <taxon>Chytriomycetaceae</taxon>
        <taxon>Rhizoclosmatium</taxon>
    </lineage>
</organism>
<feature type="coiled-coil region" evidence="1">
    <location>
        <begin position="222"/>
        <end position="256"/>
    </location>
</feature>
<dbReference type="SUPFAM" id="SSF52540">
    <property type="entry name" value="P-loop containing nucleoside triphosphate hydrolases"/>
    <property type="match status" value="1"/>
</dbReference>
<gene>
    <name evidence="3" type="ORF">BCR33DRAFT_770707</name>
</gene>